<keyword evidence="2" id="KW-1185">Reference proteome</keyword>
<name>A0A1H8L9C3_9RHOB</name>
<evidence type="ECO:0000313" key="1">
    <source>
        <dbReference type="EMBL" id="SEO01717.1"/>
    </source>
</evidence>
<evidence type="ECO:0000313" key="2">
    <source>
        <dbReference type="Proteomes" id="UP000198761"/>
    </source>
</evidence>
<accession>A0A1H8L9C3</accession>
<dbReference type="AlphaFoldDB" id="A0A1H8L9C3"/>
<protein>
    <submittedName>
        <fullName evidence="1">Uncharacterized protein</fullName>
    </submittedName>
</protein>
<sequence length="119" mass="13334">MHERNTTTTFNERKKAEVNMNTMNTPETATMTATEAFHNALDGYHYTGGTDYNATRRFYEDAHWVLNVGATMPELAHSDMANVLNSAEFRTWTREGCTYASAARLIRAKLAPVVNVEAA</sequence>
<dbReference type="OrthoDB" id="7876917at2"/>
<reference evidence="1 2" key="1">
    <citation type="submission" date="2016-10" db="EMBL/GenBank/DDBJ databases">
        <authorList>
            <person name="de Groot N.N."/>
        </authorList>
    </citation>
    <scope>NUCLEOTIDE SEQUENCE [LARGE SCALE GENOMIC DNA]</scope>
    <source>
        <strain evidence="1 2">DSM 3857</strain>
    </source>
</reference>
<dbReference type="Proteomes" id="UP000198761">
    <property type="component" value="Unassembled WGS sequence"/>
</dbReference>
<dbReference type="STRING" id="933059.SAMN04488103_110152"/>
<organism evidence="1 2">
    <name type="scientific">Gemmobacter aquatilis</name>
    <dbReference type="NCBI Taxonomy" id="933059"/>
    <lineage>
        <taxon>Bacteria</taxon>
        <taxon>Pseudomonadati</taxon>
        <taxon>Pseudomonadota</taxon>
        <taxon>Alphaproteobacteria</taxon>
        <taxon>Rhodobacterales</taxon>
        <taxon>Paracoccaceae</taxon>
        <taxon>Gemmobacter</taxon>
    </lineage>
</organism>
<gene>
    <name evidence="1" type="ORF">SAMN04488103_110152</name>
</gene>
<dbReference type="EMBL" id="FOCE01000010">
    <property type="protein sequence ID" value="SEO01717.1"/>
    <property type="molecule type" value="Genomic_DNA"/>
</dbReference>
<dbReference type="RefSeq" id="WP_091303147.1">
    <property type="nucleotide sequence ID" value="NZ_FOCE01000010.1"/>
</dbReference>
<proteinExistence type="predicted"/>